<dbReference type="AlphaFoldDB" id="A0A5J5DGG4"/>
<gene>
    <name evidence="2" type="ORF">FQN60_017818</name>
</gene>
<evidence type="ECO:0000256" key="1">
    <source>
        <dbReference type="SAM" id="MobiDB-lite"/>
    </source>
</evidence>
<evidence type="ECO:0000313" key="3">
    <source>
        <dbReference type="Proteomes" id="UP000327493"/>
    </source>
</evidence>
<sequence>MLPSVENTMKDIRNCGLGQGEDHRPLTTHGPVPSR</sequence>
<organism evidence="2 3">
    <name type="scientific">Etheostoma spectabile</name>
    <name type="common">orangethroat darter</name>
    <dbReference type="NCBI Taxonomy" id="54343"/>
    <lineage>
        <taxon>Eukaryota</taxon>
        <taxon>Metazoa</taxon>
        <taxon>Chordata</taxon>
        <taxon>Craniata</taxon>
        <taxon>Vertebrata</taxon>
        <taxon>Euteleostomi</taxon>
        <taxon>Actinopterygii</taxon>
        <taxon>Neopterygii</taxon>
        <taxon>Teleostei</taxon>
        <taxon>Neoteleostei</taxon>
        <taxon>Acanthomorphata</taxon>
        <taxon>Eupercaria</taxon>
        <taxon>Perciformes</taxon>
        <taxon>Percoidei</taxon>
        <taxon>Percidae</taxon>
        <taxon>Etheostomatinae</taxon>
        <taxon>Etheostoma</taxon>
    </lineage>
</organism>
<accession>A0A5J5DGG4</accession>
<reference evidence="2 3" key="1">
    <citation type="submission" date="2019-08" db="EMBL/GenBank/DDBJ databases">
        <title>A chromosome-level genome assembly, high-density linkage maps, and genome scans reveal the genomic architecture of hybrid incompatibilities underlying speciation via character displacement in darters (Percidae: Etheostominae).</title>
        <authorList>
            <person name="Moran R.L."/>
            <person name="Catchen J.M."/>
            <person name="Fuller R.C."/>
        </authorList>
    </citation>
    <scope>NUCLEOTIDE SEQUENCE [LARGE SCALE GENOMIC DNA]</scope>
    <source>
        <strain evidence="2">EspeVRDwgs_2016</strain>
        <tissue evidence="2">Muscle</tissue>
    </source>
</reference>
<proteinExistence type="predicted"/>
<dbReference type="EMBL" id="VOFY01000005">
    <property type="protein sequence ID" value="KAA8592363.1"/>
    <property type="molecule type" value="Genomic_DNA"/>
</dbReference>
<keyword evidence="3" id="KW-1185">Reference proteome</keyword>
<comment type="caution">
    <text evidence="2">The sequence shown here is derived from an EMBL/GenBank/DDBJ whole genome shotgun (WGS) entry which is preliminary data.</text>
</comment>
<feature type="region of interest" description="Disordered" evidence="1">
    <location>
        <begin position="1"/>
        <end position="35"/>
    </location>
</feature>
<protein>
    <submittedName>
        <fullName evidence="2">Uncharacterized protein</fullName>
    </submittedName>
</protein>
<evidence type="ECO:0000313" key="2">
    <source>
        <dbReference type="EMBL" id="KAA8592363.1"/>
    </source>
</evidence>
<name>A0A5J5DGG4_9PERO</name>
<dbReference type="Proteomes" id="UP000327493">
    <property type="component" value="Chromosome 5"/>
</dbReference>